<evidence type="ECO:0000313" key="6">
    <source>
        <dbReference type="Proteomes" id="UP000236161"/>
    </source>
</evidence>
<dbReference type="PROSITE" id="PS51375">
    <property type="entry name" value="PPR"/>
    <property type="match status" value="4"/>
</dbReference>
<evidence type="ECO:0000256" key="3">
    <source>
        <dbReference type="PROSITE-ProRule" id="PRU00708"/>
    </source>
</evidence>
<reference evidence="5 6" key="1">
    <citation type="journal article" date="2017" name="Nature">
        <title>The Apostasia genome and the evolution of orchids.</title>
        <authorList>
            <person name="Zhang G.Q."/>
            <person name="Liu K.W."/>
            <person name="Li Z."/>
            <person name="Lohaus R."/>
            <person name="Hsiao Y.Y."/>
            <person name="Niu S.C."/>
            <person name="Wang J.Y."/>
            <person name="Lin Y.C."/>
            <person name="Xu Q."/>
            <person name="Chen L.J."/>
            <person name="Yoshida K."/>
            <person name="Fujiwara S."/>
            <person name="Wang Z.W."/>
            <person name="Zhang Y.Q."/>
            <person name="Mitsuda N."/>
            <person name="Wang M."/>
            <person name="Liu G.H."/>
            <person name="Pecoraro L."/>
            <person name="Huang H.X."/>
            <person name="Xiao X.J."/>
            <person name="Lin M."/>
            <person name="Wu X.Y."/>
            <person name="Wu W.L."/>
            <person name="Chen Y.Y."/>
            <person name="Chang S.B."/>
            <person name="Sakamoto S."/>
            <person name="Ohme-Takagi M."/>
            <person name="Yagi M."/>
            <person name="Zeng S.J."/>
            <person name="Shen C.Y."/>
            <person name="Yeh C.M."/>
            <person name="Luo Y.B."/>
            <person name="Tsai W.C."/>
            <person name="Van de Peer Y."/>
            <person name="Liu Z.J."/>
        </authorList>
    </citation>
    <scope>NUCLEOTIDE SEQUENCE [LARGE SCALE GENOMIC DNA]</scope>
    <source>
        <strain evidence="6">cv. Shenzhen</strain>
        <tissue evidence="5">Stem</tissue>
    </source>
</reference>
<feature type="repeat" description="PPR" evidence="3">
    <location>
        <begin position="183"/>
        <end position="217"/>
    </location>
</feature>
<dbReference type="Pfam" id="PF13041">
    <property type="entry name" value="PPR_2"/>
    <property type="match status" value="1"/>
</dbReference>
<keyword evidence="6" id="KW-1185">Reference proteome</keyword>
<evidence type="ECO:0000256" key="1">
    <source>
        <dbReference type="ARBA" id="ARBA00007626"/>
    </source>
</evidence>
<feature type="repeat" description="PPR" evidence="3">
    <location>
        <begin position="253"/>
        <end position="287"/>
    </location>
</feature>
<evidence type="ECO:0000256" key="2">
    <source>
        <dbReference type="ARBA" id="ARBA00022737"/>
    </source>
</evidence>
<dbReference type="InterPro" id="IPR011990">
    <property type="entry name" value="TPR-like_helical_dom_sf"/>
</dbReference>
<dbReference type="AlphaFoldDB" id="A0A2H9ZQT0"/>
<dbReference type="Proteomes" id="UP000236161">
    <property type="component" value="Unassembled WGS sequence"/>
</dbReference>
<keyword evidence="4" id="KW-0732">Signal</keyword>
<dbReference type="Pfam" id="PF12854">
    <property type="entry name" value="PPR_1"/>
    <property type="match status" value="1"/>
</dbReference>
<name>A0A2H9ZQT0_9ASPA</name>
<dbReference type="GO" id="GO:0032259">
    <property type="term" value="P:methylation"/>
    <property type="evidence" value="ECO:0007669"/>
    <property type="project" value="UniProtKB-KW"/>
</dbReference>
<dbReference type="InterPro" id="IPR002885">
    <property type="entry name" value="PPR_rpt"/>
</dbReference>
<dbReference type="NCBIfam" id="TIGR00756">
    <property type="entry name" value="PPR"/>
    <property type="match status" value="4"/>
</dbReference>
<dbReference type="PANTHER" id="PTHR47939">
    <property type="entry name" value="MEMBRANE-ASSOCIATED SALT-INDUCIBLE PROTEIN-LIKE"/>
    <property type="match status" value="1"/>
</dbReference>
<comment type="similarity">
    <text evidence="1">Belongs to the PPR family. P subfamily.</text>
</comment>
<sequence length="404" mass="45034">MALHTALRRRNLEFHLLLRCLSAASAVATASPSAILSPSNPSAILTAKQKSRAALSLLKSETDPSRIVDICRAAALTSASHLDRVALSSAISKLSSSLCFSAIRSLVDDLLLSSKDHNPRFLSHAIVLFGQAGMLDDALRAFRSSPSCSSLNSLLFACILSKNHSELAKIFRDYPTTYGVTPNLETYNIVIRSFAESGTTRSFYSVFEEMRKRNFKPNTTTFCNTLEGFYRELRFDEVERVLELMKKHDCHPGLTTCNVRIQALCKIGRSEQAKDLFREMVKSGMKPSWVTYNHLITGFCKEGNLNEAKRLYKEMRSKGCVAESGVYFTLIHYLCKDGDFEAALGVCEDTMARNWVPCFAIMEMPVNGLASSSKVGEAKDLIKKVKERFPKGSEMWKEVEDGMQ</sequence>
<feature type="signal peptide" evidence="4">
    <location>
        <begin position="1"/>
        <end position="26"/>
    </location>
</feature>
<dbReference type="Gene3D" id="1.25.40.10">
    <property type="entry name" value="Tetratricopeptide repeat domain"/>
    <property type="match status" value="2"/>
</dbReference>
<keyword evidence="5" id="KW-0489">Methyltransferase</keyword>
<feature type="repeat" description="PPR" evidence="3">
    <location>
        <begin position="288"/>
        <end position="322"/>
    </location>
</feature>
<organism evidence="5 6">
    <name type="scientific">Apostasia shenzhenica</name>
    <dbReference type="NCBI Taxonomy" id="1088818"/>
    <lineage>
        <taxon>Eukaryota</taxon>
        <taxon>Viridiplantae</taxon>
        <taxon>Streptophyta</taxon>
        <taxon>Embryophyta</taxon>
        <taxon>Tracheophyta</taxon>
        <taxon>Spermatophyta</taxon>
        <taxon>Magnoliopsida</taxon>
        <taxon>Liliopsida</taxon>
        <taxon>Asparagales</taxon>
        <taxon>Orchidaceae</taxon>
        <taxon>Apostasioideae</taxon>
        <taxon>Apostasia</taxon>
    </lineage>
</organism>
<dbReference type="EC" id="2.1.1.204" evidence="5"/>
<feature type="chain" id="PRO_5014191611" evidence="4">
    <location>
        <begin position="27"/>
        <end position="404"/>
    </location>
</feature>
<proteinExistence type="inferred from homology"/>
<protein>
    <submittedName>
        <fullName evidence="5">Pentatricopeptide repeat-containing protein</fullName>
        <ecNumber evidence="5">2.1.1.204</ecNumber>
    </submittedName>
</protein>
<feature type="repeat" description="PPR" evidence="3">
    <location>
        <begin position="218"/>
        <end position="252"/>
    </location>
</feature>
<dbReference type="PANTHER" id="PTHR47939:SF9">
    <property type="entry name" value="(WILD MALAYSIAN BANANA) HYPOTHETICAL PROTEIN"/>
    <property type="match status" value="1"/>
</dbReference>
<evidence type="ECO:0000256" key="4">
    <source>
        <dbReference type="SAM" id="SignalP"/>
    </source>
</evidence>
<evidence type="ECO:0000313" key="5">
    <source>
        <dbReference type="EMBL" id="PKA45651.1"/>
    </source>
</evidence>
<dbReference type="EMBL" id="KZ454830">
    <property type="protein sequence ID" value="PKA45651.1"/>
    <property type="molecule type" value="Genomic_DNA"/>
</dbReference>
<keyword evidence="2" id="KW-0677">Repeat</keyword>
<dbReference type="GO" id="GO:0008168">
    <property type="term" value="F:methyltransferase activity"/>
    <property type="evidence" value="ECO:0007669"/>
    <property type="project" value="UniProtKB-KW"/>
</dbReference>
<accession>A0A2H9ZQT0</accession>
<gene>
    <name evidence="5" type="primary">PPR336</name>
    <name evidence="5" type="ORF">AXF42_Ash010991</name>
</gene>
<dbReference type="OrthoDB" id="185373at2759"/>
<keyword evidence="5" id="KW-0808">Transferase</keyword>
<dbReference type="InterPro" id="IPR050667">
    <property type="entry name" value="PPR-containing_protein"/>
</dbReference>